<feature type="transmembrane region" description="Helical" evidence="2">
    <location>
        <begin position="123"/>
        <end position="152"/>
    </location>
</feature>
<reference evidence="5" key="1">
    <citation type="submission" date="2016-10" db="EMBL/GenBank/DDBJ databases">
        <authorList>
            <person name="Varghese N."/>
            <person name="Submissions S."/>
        </authorList>
    </citation>
    <scope>NUCLEOTIDE SEQUENCE [LARGE SCALE GENOMIC DNA]</scope>
    <source>
        <strain evidence="5">ATCC 25963</strain>
    </source>
</reference>
<dbReference type="Proteomes" id="UP000199400">
    <property type="component" value="Unassembled WGS sequence"/>
</dbReference>
<accession>A0A1I1XPU7</accession>
<dbReference type="PANTHER" id="PTHR14463">
    <property type="entry name" value="LIPASE MATURATION FACTOR"/>
    <property type="match status" value="1"/>
</dbReference>
<proteinExistence type="predicted"/>
<dbReference type="GO" id="GO:0051604">
    <property type="term" value="P:protein maturation"/>
    <property type="evidence" value="ECO:0007669"/>
    <property type="project" value="InterPro"/>
</dbReference>
<dbReference type="InterPro" id="IPR057434">
    <property type="entry name" value="LMF1/2_N"/>
</dbReference>
<keyword evidence="5" id="KW-1185">Reference proteome</keyword>
<feature type="transmembrane region" description="Helical" evidence="2">
    <location>
        <begin position="253"/>
        <end position="271"/>
    </location>
</feature>
<evidence type="ECO:0000313" key="4">
    <source>
        <dbReference type="EMBL" id="SFE09359.1"/>
    </source>
</evidence>
<dbReference type="AlphaFoldDB" id="A0A1I1XPU7"/>
<keyword evidence="2" id="KW-0812">Transmembrane</keyword>
<feature type="compositionally biased region" description="Basic residues" evidence="1">
    <location>
        <begin position="9"/>
        <end position="18"/>
    </location>
</feature>
<keyword evidence="2" id="KW-1133">Transmembrane helix</keyword>
<name>A0A1I1XPU7_9BACT</name>
<keyword evidence="2" id="KW-0472">Membrane</keyword>
<feature type="transmembrane region" description="Helical" evidence="2">
    <location>
        <begin position="277"/>
        <end position="294"/>
    </location>
</feature>
<dbReference type="Pfam" id="PF06762">
    <property type="entry name" value="LMF1"/>
    <property type="match status" value="1"/>
</dbReference>
<evidence type="ECO:0000256" key="1">
    <source>
        <dbReference type="SAM" id="MobiDB-lite"/>
    </source>
</evidence>
<sequence>MPRRDGGRERRRCGHGRGGRGSLPADGGPCEPAGIAFLDPLAHASPELVWGLVARGIGVVYAIAFASLTFQVIPIAGREGVAPVAELMAAIRRDFTAPRRWLYFPGLLWVHAGDRWLRGIPWLGLTAALSIVAGGPHTPLAFVLCWALYLSLDRAVVLVYPWDSLLLEAGFWAMFLPALAWAPEVAATGAPTPALAWVFRLLLFRVMFGFGKQKFAGSTRADAGFLQGFAIRQPLPTPLGWLAHRAPMWVHKAALALLFVIEVALPFGVFVPGPASVVFALATAGLMVAIAATGNYGFFNVLTIALCGVCFDSATASAPLGLFAPSLPATTLALHGLVVLHTFGALLCLPLNTWASFTWTLWPWWERALPGMLRWPIAVFRALQPLRWLHAYGVFPPRSAPAIKMSPALEVTWDEAEWHTLTPRWWPTLERSPPRWVAPHHPRFDHAIVYEATGFHEASVLRNLTGRWDPYGHARCSGAGRLMRRVLRGELRSRLFFGDSLPASHGAPIAARVRMYMLEATTPAERRASGRWWRRTLVGPHLPRARADDDWLDGRPPPPESWSPEDWRWIRRSRLGPLLRRAAAGEDPHALVCAETTELTPADVRTLWDEFVPMFAATDRDDWSRLPALVERVRGRWSAGQIDRLERLIGRYALLGMARCERLFVAGGLRAILGRRAAPLDVETHLHLNLLVRHVIGEGQAAYEAMMRRPETAAQWLARMSLRSGAFFEAVLRPERLAHQAQKFRMLASQVEVRGWPRPSARAAKLAAWGAARVRRLWGAFAMIECLRGEFREAVWAETPERWPRFELGADLSLRVLDERRDEGSHATRSRGE</sequence>
<gene>
    <name evidence="4" type="ORF">SAMN02745121_02997</name>
</gene>
<evidence type="ECO:0000256" key="2">
    <source>
        <dbReference type="SAM" id="Phobius"/>
    </source>
</evidence>
<dbReference type="EMBL" id="FOMX01000008">
    <property type="protein sequence ID" value="SFE09359.1"/>
    <property type="molecule type" value="Genomic_DNA"/>
</dbReference>
<evidence type="ECO:0000313" key="5">
    <source>
        <dbReference type="Proteomes" id="UP000199400"/>
    </source>
</evidence>
<dbReference type="STRING" id="54.SAMN02745121_02997"/>
<feature type="region of interest" description="Disordered" evidence="1">
    <location>
        <begin position="1"/>
        <end position="27"/>
    </location>
</feature>
<dbReference type="InterPro" id="IPR009613">
    <property type="entry name" value="LMF"/>
</dbReference>
<organism evidence="4 5">
    <name type="scientific">Nannocystis exedens</name>
    <dbReference type="NCBI Taxonomy" id="54"/>
    <lineage>
        <taxon>Bacteria</taxon>
        <taxon>Pseudomonadati</taxon>
        <taxon>Myxococcota</taxon>
        <taxon>Polyangia</taxon>
        <taxon>Nannocystales</taxon>
        <taxon>Nannocystaceae</taxon>
        <taxon>Nannocystis</taxon>
    </lineage>
</organism>
<protein>
    <submittedName>
        <fullName evidence="4">Lipase maturation factor</fullName>
    </submittedName>
</protein>
<feature type="domain" description="Lipase maturation factor 1/2 N-terminal" evidence="3">
    <location>
        <begin position="160"/>
        <end position="315"/>
    </location>
</feature>
<feature type="transmembrane region" description="Helical" evidence="2">
    <location>
        <begin position="48"/>
        <end position="70"/>
    </location>
</feature>
<feature type="transmembrane region" description="Helical" evidence="2">
    <location>
        <begin position="164"/>
        <end position="182"/>
    </location>
</feature>
<evidence type="ECO:0000259" key="3">
    <source>
        <dbReference type="Pfam" id="PF06762"/>
    </source>
</evidence>